<dbReference type="AlphaFoldDB" id="A0A090YUJ8"/>
<dbReference type="Pfam" id="PF17209">
    <property type="entry name" value="Hfq"/>
    <property type="match status" value="1"/>
</dbReference>
<dbReference type="EMBL" id="JMQC01000008">
    <property type="protein sequence ID" value="KFN01947.1"/>
    <property type="molecule type" value="Genomic_DNA"/>
</dbReference>
<dbReference type="SUPFAM" id="SSF50182">
    <property type="entry name" value="Sm-like ribonucleoproteins"/>
    <property type="match status" value="1"/>
</dbReference>
<dbReference type="InterPro" id="IPR005001">
    <property type="entry name" value="Hfq"/>
</dbReference>
<evidence type="ECO:0000313" key="2">
    <source>
        <dbReference type="EMBL" id="RFT68479.1"/>
    </source>
</evidence>
<protein>
    <submittedName>
        <fullName evidence="1">Putative host factor-I protein</fullName>
    </submittedName>
    <submittedName>
        <fullName evidence="2">RNA-binding protein Hfq</fullName>
    </submittedName>
</protein>
<keyword evidence="4" id="KW-1185">Reference proteome</keyword>
<gene>
    <name evidence="2" type="ORF">D0U04_03240</name>
    <name evidence="1" type="ORF">DJ93_4096</name>
</gene>
<dbReference type="Gene3D" id="2.30.30.100">
    <property type="match status" value="1"/>
</dbReference>
<accession>A0A090YUJ8</accession>
<dbReference type="GO" id="GO:0003723">
    <property type="term" value="F:RNA binding"/>
    <property type="evidence" value="ECO:0007669"/>
    <property type="project" value="InterPro"/>
</dbReference>
<dbReference type="GO" id="GO:0006355">
    <property type="term" value="P:regulation of DNA-templated transcription"/>
    <property type="evidence" value="ECO:0007669"/>
    <property type="project" value="InterPro"/>
</dbReference>
<evidence type="ECO:0000313" key="4">
    <source>
        <dbReference type="Proteomes" id="UP000264294"/>
    </source>
</evidence>
<proteinExistence type="predicted"/>
<evidence type="ECO:0000313" key="1">
    <source>
        <dbReference type="EMBL" id="KFN01947.1"/>
    </source>
</evidence>
<dbReference type="EMBL" id="QVOD01000002">
    <property type="protein sequence ID" value="RFT68479.1"/>
    <property type="molecule type" value="Genomic_DNA"/>
</dbReference>
<organism evidence="1 3">
    <name type="scientific">Bacillus clarus</name>
    <dbReference type="NCBI Taxonomy" id="2338372"/>
    <lineage>
        <taxon>Bacteria</taxon>
        <taxon>Bacillati</taxon>
        <taxon>Bacillota</taxon>
        <taxon>Bacilli</taxon>
        <taxon>Bacillales</taxon>
        <taxon>Bacillaceae</taxon>
        <taxon>Bacillus</taxon>
        <taxon>Bacillus cereus group</taxon>
    </lineage>
</organism>
<sequence>MKKLQEDFYEKMKGEKGEVTVFLKSGVKIVGDIIALDRFTIFILVNGK</sequence>
<dbReference type="Proteomes" id="UP000029389">
    <property type="component" value="Unassembled WGS sequence"/>
</dbReference>
<reference evidence="1 3" key="1">
    <citation type="submission" date="2014-04" db="EMBL/GenBank/DDBJ databases">
        <authorList>
            <person name="Bishop-Lilly K.A."/>
            <person name="Broomall S.M."/>
            <person name="Chain P.S."/>
            <person name="Chertkov O."/>
            <person name="Coyne S.R."/>
            <person name="Daligault H.E."/>
            <person name="Davenport K.W."/>
            <person name="Erkkila T."/>
            <person name="Frey K.G."/>
            <person name="Gibbons H.S."/>
            <person name="Gu W."/>
            <person name="Jaissle J."/>
            <person name="Johnson S.L."/>
            <person name="Koroleva G.I."/>
            <person name="Ladner J.T."/>
            <person name="Lo C.-C."/>
            <person name="Minogue T.D."/>
            <person name="Munk C."/>
            <person name="Palacios G.F."/>
            <person name="Redden C.L."/>
            <person name="Rosenzweig C.N."/>
            <person name="Scholz M.B."/>
            <person name="Teshima H."/>
            <person name="Xu Y."/>
        </authorList>
    </citation>
    <scope>NUCLEOTIDE SEQUENCE [LARGE SCALE GENOMIC DNA]</scope>
    <source>
        <strain evidence="1 3">BHP</strain>
    </source>
</reference>
<name>A0A090YUJ8_9BACI</name>
<dbReference type="InterPro" id="IPR010920">
    <property type="entry name" value="LSM_dom_sf"/>
</dbReference>
<evidence type="ECO:0000313" key="3">
    <source>
        <dbReference type="Proteomes" id="UP000029389"/>
    </source>
</evidence>
<reference evidence="2 4" key="2">
    <citation type="submission" date="2018-08" db="EMBL/GenBank/DDBJ databases">
        <title>Bacillus clarus sp. nov. strain PS00077A.</title>
        <authorList>
            <person name="Mendez Acevedo M."/>
            <person name="Carroll L."/>
            <person name="Mukherjee M."/>
            <person name="Wiedmann M."/>
            <person name="Kovac J."/>
        </authorList>
    </citation>
    <scope>NUCLEOTIDE SEQUENCE [LARGE SCALE GENOMIC DNA]</scope>
    <source>
        <strain evidence="2 4">PS00077A</strain>
    </source>
</reference>
<dbReference type="PATRIC" id="fig|1405.8.peg.4204"/>
<dbReference type="RefSeq" id="WP_052109595.1">
    <property type="nucleotide sequence ID" value="NZ_JMQC01000008.1"/>
</dbReference>
<dbReference type="Proteomes" id="UP000264294">
    <property type="component" value="Unassembled WGS sequence"/>
</dbReference>
<comment type="caution">
    <text evidence="1">The sequence shown here is derived from an EMBL/GenBank/DDBJ whole genome shotgun (WGS) entry which is preliminary data.</text>
</comment>